<sequence>MRITGWHNLWLILFTVSRGVAQQSELAYTALPLQNLNEFRPVGSNWKLVSDVFYDVNKTGGGQTKSGGGILVNDPSGKSKEHLFTKLEHGDLDLELDFMMEKGSNSGVYLQGRYEVQLFDSWGVKEPKSSDCGAIYQRWDDSRPEGRKGYEGHPPAQNVSRAPGLWQHLKISFRAPRFNQKGEKIANARFVNVVLNGVPVQQTIEVTGPTRSAAFQDEKPTGPLMIQGDHGPVAIRTIRYKAYSLESVTLSKLRLSAYDGTVKSLDEIHSRTPKLEQAIDGLAHQTPGSKDNFAGKISGTLHIPSPGEYLFNLNLRWILPNVNTAIPNGAGELKIDGKKIIEVSNKTDGVASSKLTLQTGDYPVEITYFKSFGKRSMPSNDILLAVEGPGVQYTTLTSVVEADAPVSQITVLAKEEPVMQRGFINHHGRKHTHTISVGEPDHINYTVDLQKGEFLQIWRGDFLETTPMWRGRGESQLSVPLGSLVELSGKPSLAFLTDQNTVWPDSNATYDNLGYDVDAAGRPVFKYALGTAQVRESFASTDEGRKLLHSFTVTSAPQDIWCRVAEGHAISQLPNGLYAINDKQYFIELPKNGKPIIRTTATNTKELLLPIKSTSGASAVTYSIIW</sequence>
<protein>
    <submittedName>
        <fullName evidence="2">PA14 domain-containing protein</fullName>
    </submittedName>
</protein>
<evidence type="ECO:0000313" key="3">
    <source>
        <dbReference type="Proteomes" id="UP000219452"/>
    </source>
</evidence>
<reference evidence="3" key="1">
    <citation type="submission" date="2017-09" db="EMBL/GenBank/DDBJ databases">
        <authorList>
            <person name="Varghese N."/>
            <person name="Submissions S."/>
        </authorList>
    </citation>
    <scope>NUCLEOTIDE SEQUENCE [LARGE SCALE GENOMIC DNA]</scope>
    <source>
        <strain evidence="3">DSM 29961</strain>
    </source>
</reference>
<dbReference type="Gene3D" id="2.60.120.560">
    <property type="entry name" value="Exo-inulinase, domain 1"/>
    <property type="match status" value="1"/>
</dbReference>
<dbReference type="Proteomes" id="UP000219452">
    <property type="component" value="Unassembled WGS sequence"/>
</dbReference>
<evidence type="ECO:0000313" key="2">
    <source>
        <dbReference type="EMBL" id="SOD90350.1"/>
    </source>
</evidence>
<dbReference type="GO" id="GO:0016787">
    <property type="term" value="F:hydrolase activity"/>
    <property type="evidence" value="ECO:0007669"/>
    <property type="project" value="InterPro"/>
</dbReference>
<accession>A0A286G476</accession>
<name>A0A286G476_9BACT</name>
<dbReference type="EMBL" id="OCNH01000002">
    <property type="protein sequence ID" value="SOD90350.1"/>
    <property type="molecule type" value="Genomic_DNA"/>
</dbReference>
<evidence type="ECO:0000259" key="1">
    <source>
        <dbReference type="Pfam" id="PF06439"/>
    </source>
</evidence>
<proteinExistence type="predicted"/>
<dbReference type="InterPro" id="IPR010496">
    <property type="entry name" value="AL/BT2_dom"/>
</dbReference>
<organism evidence="2 3">
    <name type="scientific">Spirosoma fluviale</name>
    <dbReference type="NCBI Taxonomy" id="1597977"/>
    <lineage>
        <taxon>Bacteria</taxon>
        <taxon>Pseudomonadati</taxon>
        <taxon>Bacteroidota</taxon>
        <taxon>Cytophagia</taxon>
        <taxon>Cytophagales</taxon>
        <taxon>Cytophagaceae</taxon>
        <taxon>Spirosoma</taxon>
    </lineage>
</organism>
<feature type="domain" description="3-keto-alpha-glucoside-1,2-lyase/3-keto-2-hydroxy-glucal hydratase" evidence="1">
    <location>
        <begin position="65"/>
        <end position="239"/>
    </location>
</feature>
<dbReference type="AlphaFoldDB" id="A0A286G476"/>
<dbReference type="Pfam" id="PF06439">
    <property type="entry name" value="3keto-disac_hyd"/>
    <property type="match status" value="1"/>
</dbReference>
<gene>
    <name evidence="2" type="ORF">SAMN06269250_3386</name>
</gene>
<keyword evidence="3" id="KW-1185">Reference proteome</keyword>
<dbReference type="RefSeq" id="WP_179830208.1">
    <property type="nucleotide sequence ID" value="NZ_OCNH01000002.1"/>
</dbReference>